<keyword evidence="3 13" id="KW-0812">Transmembrane</keyword>
<dbReference type="CDD" id="cd00063">
    <property type="entry name" value="FN3"/>
    <property type="match status" value="3"/>
</dbReference>
<dbReference type="InterPro" id="IPR029021">
    <property type="entry name" value="Prot-tyrosine_phosphatase-like"/>
</dbReference>
<evidence type="ECO:0000256" key="6">
    <source>
        <dbReference type="ARBA" id="ARBA00022912"/>
    </source>
</evidence>
<dbReference type="Pfam" id="PF13927">
    <property type="entry name" value="Ig_3"/>
    <property type="match status" value="1"/>
</dbReference>
<name>A0A182K464_9DIPT</name>
<dbReference type="PROSITE" id="PS50055">
    <property type="entry name" value="TYR_PHOSPHATASE_PTP"/>
    <property type="match status" value="2"/>
</dbReference>
<feature type="domain" description="Tyrosine-protein phosphatase" evidence="14">
    <location>
        <begin position="1240"/>
        <end position="1500"/>
    </location>
</feature>
<dbReference type="CDD" id="cd00047">
    <property type="entry name" value="PTPc"/>
    <property type="match status" value="2"/>
</dbReference>
<dbReference type="FunFam" id="3.90.190.10:FF:000092">
    <property type="entry name" value="Tyrosine-protein phosphatase 69D"/>
    <property type="match status" value="1"/>
</dbReference>
<dbReference type="GO" id="GO:0048666">
    <property type="term" value="P:neuron development"/>
    <property type="evidence" value="ECO:0007669"/>
    <property type="project" value="UniProtKB-ARBA"/>
</dbReference>
<dbReference type="SUPFAM" id="SSF52799">
    <property type="entry name" value="(Phosphotyrosine protein) phosphatases II"/>
    <property type="match status" value="2"/>
</dbReference>
<evidence type="ECO:0000256" key="12">
    <source>
        <dbReference type="SAM" id="MobiDB-lite"/>
    </source>
</evidence>
<dbReference type="FunFam" id="2.60.40.10:FF:001818">
    <property type="entry name" value="Tyrosine-protein phosphatase 69D"/>
    <property type="match status" value="1"/>
</dbReference>
<evidence type="ECO:0000256" key="5">
    <source>
        <dbReference type="ARBA" id="ARBA00022801"/>
    </source>
</evidence>
<dbReference type="Gene3D" id="3.90.190.10">
    <property type="entry name" value="Protein tyrosine phosphatase superfamily"/>
    <property type="match status" value="2"/>
</dbReference>
<dbReference type="SMART" id="SM00060">
    <property type="entry name" value="FN3"/>
    <property type="match status" value="3"/>
</dbReference>
<dbReference type="PROSITE" id="PS50056">
    <property type="entry name" value="TYR_PHOSPHATASE_2"/>
    <property type="match status" value="2"/>
</dbReference>
<dbReference type="PROSITE" id="PS00383">
    <property type="entry name" value="TYR_PHOSPHATASE_1"/>
    <property type="match status" value="1"/>
</dbReference>
<feature type="region of interest" description="Disordered" evidence="12">
    <location>
        <begin position="1"/>
        <end position="21"/>
    </location>
</feature>
<dbReference type="InterPro" id="IPR036179">
    <property type="entry name" value="Ig-like_dom_sf"/>
</dbReference>
<reference evidence="18" key="2">
    <citation type="submission" date="2020-05" db="UniProtKB">
        <authorList>
            <consortium name="EnsemblMetazoa"/>
        </authorList>
    </citation>
    <scope>IDENTIFICATION</scope>
    <source>
        <strain evidence="18">ACHKN1017</strain>
    </source>
</reference>
<keyword evidence="10" id="KW-0393">Immunoglobulin domain</keyword>
<evidence type="ECO:0000256" key="3">
    <source>
        <dbReference type="ARBA" id="ARBA00022692"/>
    </source>
</evidence>
<dbReference type="InterPro" id="IPR050348">
    <property type="entry name" value="Protein-Tyr_Phosphatase"/>
</dbReference>
<feature type="domain" description="Tyrosine specific protein phosphatases" evidence="15">
    <location>
        <begin position="1127"/>
        <end position="1198"/>
    </location>
</feature>
<dbReference type="InterPro" id="IPR013783">
    <property type="entry name" value="Ig-like_fold"/>
</dbReference>
<evidence type="ECO:0000313" key="19">
    <source>
        <dbReference type="Proteomes" id="UP000075881"/>
    </source>
</evidence>
<sequence length="1513" mass="171364">VLAGRQQIDSINHKGGGSQAQAKPITVPLKSCFPHALIRRRQAMWKKQAPFCWLVSVYVVCQLVAAKDNQVREEYFITGSNGTLSCATSENQNIVWQKNGANISNPRISFLIVDSSEAVRKWSYLVPEDETEETNAPKLYYTLTIHNFTKSDEGNYTCYNLENGLNVSYIVRTVILPKITQTSNDKIRTKTTSIQQLYCVIEAFPLSHTIYWVKEDASGESSLRALANNSEQRVIDERHMNATLTLRDLTKAHNGTYSCVVMPSAQMQAPNYEVKKSMALLILDVPQVTIDYAKAVGANKIYLNWTVNDGNDRIKNYIVRYLKTGDQTFTYYREKIGGNNSFYVLDGFEPGTDYKISLGASNGQGDSKHHEYSETIRTLETDPSFTPEVEVKGSSHSTITIGWAPPPANLTDYIQYYELVVSHAGVNDSVMKKEAFHPQNSRNLPYMFDNLATATTYNFRVRACSELTKICGNWSEPVNGTTSDGQASAPRNLQITCSHHNISRRNFVRVRWEVPEFPNGKIMSYQAILSGVANYRSEFGMVKSDIWGPKIKNINPDTYSTAYSTEYDNVPPNTNYTVNVTAHTRTKRPGVVASATCTMPATTPDNLGRISWGKLRTDQDDWIFKLFLPRLSERNGPICCYKVYLTRIHIHHNGSLPAPENALITSYADVHSINNTRGGTYLAEVFAGMSSQTEVFLGDGKNSPAVGLCPQCLQMRHRVQIETERPPVTTEFPAANDDLPAEEDVTVAPGSRTGNEAVALEDERKASSNHEKRDTGKYYESLSRLETVFDGALDPTSNYTGFLEVVVKTDSGNDGRDYLSTFSEYFQEMNAGAPMEGDVDGNDLSYILNIVIQVLLALIAVVVIVLMVLCFLHKHVSNNIAQEGETISLGDSLRRALCNGGRGVNVHHRHLLGSSSAKPPVLPPISKDDLPKAYNEKHKDSDYGFQHEFELLPDKFADRTTKNSDMKENMPKNRYPDIKSYDQTRVKLMPLNGLAGSDYINANFVIGYKERKKFICAQGPMDATINDFWRMIWEQHLEIIVMLTNLEEYNKTKCAKYWPESTNDSIQYGELLITFQSLTYYADYIIRTLKVTKRSASSGEETSREISQYHYLAWKDFMAPEHPQGITKFINRINSEYSLQRGPILVHCSAGVGRTGTFVALDTLMQQLQEEGQVFIFNTICDMRYQRNFLVQSLKQYIFLYRALAELAYFGDTEIDQKCLASTIEALKQPSSENVEISRLELQFQRLKAFQEDTRKTTTMGSSEENKSKNRSEACIPYDKNRVILAPIPGRDNCTYINASFIDGYDDENNFVITQDPMEETIFDFWRMIFEQRIKTIVMFSEIGDGPNKCPRYWADEEMKYENLLVSYIQSESGPYYTKREFTVTNCKTNDTIHVTQFQYNGWPTVEGEVPEVTRGMIEIVNQAQKHSSQQQDIFTIAVHCSLGTDKSSLFVAMCILVMQLKTEKRVDICTVVRKLRAQRSLMIQTYAQYEFLHRAIVNFADLYKISLGINDN</sequence>
<evidence type="ECO:0000259" key="14">
    <source>
        <dbReference type="PROSITE" id="PS50055"/>
    </source>
</evidence>
<dbReference type="InterPro" id="IPR000242">
    <property type="entry name" value="PTP_cat"/>
</dbReference>
<dbReference type="PANTHER" id="PTHR19134:SF495">
    <property type="entry name" value="TYROSINE-PROTEIN PHOSPHATASE 69D"/>
    <property type="match status" value="1"/>
</dbReference>
<feature type="domain" description="Fibronectin type-III" evidence="17">
    <location>
        <begin position="489"/>
        <end position="606"/>
    </location>
</feature>
<dbReference type="EC" id="3.1.3.48" evidence="2"/>
<dbReference type="FunFam" id="2.60.40.10:FF:002129">
    <property type="entry name" value="Tyrosine-protein phosphatase 69D"/>
    <property type="match status" value="1"/>
</dbReference>
<keyword evidence="6" id="KW-0904">Protein phosphatase</keyword>
<feature type="domain" description="Fibronectin type-III" evidence="17">
    <location>
        <begin position="383"/>
        <end position="485"/>
    </location>
</feature>
<dbReference type="VEuPathDB" id="VectorBase:ACHR005549"/>
<dbReference type="PANTHER" id="PTHR19134">
    <property type="entry name" value="RECEPTOR-TYPE TYROSINE-PROTEIN PHOSPHATASE"/>
    <property type="match status" value="1"/>
</dbReference>
<dbReference type="GO" id="GO:0005001">
    <property type="term" value="F:transmembrane receptor protein tyrosine phosphatase activity"/>
    <property type="evidence" value="ECO:0007669"/>
    <property type="project" value="UniProtKB-ARBA"/>
</dbReference>
<dbReference type="InterPro" id="IPR016130">
    <property type="entry name" value="Tyr_Pase_AS"/>
</dbReference>
<dbReference type="InterPro" id="IPR003961">
    <property type="entry name" value="FN3_dom"/>
</dbReference>
<keyword evidence="8 13" id="KW-0472">Membrane</keyword>
<dbReference type="EnsemblMetazoa" id="ACHR005549-RA">
    <property type="protein sequence ID" value="ACHR005549-PA"/>
    <property type="gene ID" value="ACHR005549"/>
</dbReference>
<dbReference type="PRINTS" id="PR00700">
    <property type="entry name" value="PRTYPHPHTASE"/>
</dbReference>
<evidence type="ECO:0000256" key="4">
    <source>
        <dbReference type="ARBA" id="ARBA00022729"/>
    </source>
</evidence>
<protein>
    <recommendedName>
        <fullName evidence="2">protein-tyrosine-phosphatase</fullName>
        <ecNumber evidence="2">3.1.3.48</ecNumber>
    </recommendedName>
</protein>
<dbReference type="Pfam" id="PF00047">
    <property type="entry name" value="ig"/>
    <property type="match status" value="1"/>
</dbReference>
<dbReference type="Pfam" id="PF00041">
    <property type="entry name" value="fn3"/>
    <property type="match status" value="2"/>
</dbReference>
<dbReference type="CDD" id="cd00096">
    <property type="entry name" value="Ig"/>
    <property type="match status" value="2"/>
</dbReference>
<dbReference type="InterPro" id="IPR013151">
    <property type="entry name" value="Immunoglobulin_dom"/>
</dbReference>
<dbReference type="GO" id="GO:0009653">
    <property type="term" value="P:anatomical structure morphogenesis"/>
    <property type="evidence" value="ECO:0007669"/>
    <property type="project" value="UniProtKB-ARBA"/>
</dbReference>
<dbReference type="Gene3D" id="2.60.40.10">
    <property type="entry name" value="Immunoglobulins"/>
    <property type="match status" value="5"/>
</dbReference>
<evidence type="ECO:0000259" key="16">
    <source>
        <dbReference type="PROSITE" id="PS50835"/>
    </source>
</evidence>
<dbReference type="SMART" id="SM00194">
    <property type="entry name" value="PTPc"/>
    <property type="match status" value="2"/>
</dbReference>
<evidence type="ECO:0000256" key="10">
    <source>
        <dbReference type="ARBA" id="ARBA00023319"/>
    </source>
</evidence>
<dbReference type="PROSITE" id="PS50853">
    <property type="entry name" value="FN3"/>
    <property type="match status" value="3"/>
</dbReference>
<dbReference type="Pfam" id="PF00102">
    <property type="entry name" value="Y_phosphatase"/>
    <property type="match status" value="2"/>
</dbReference>
<dbReference type="InterPro" id="IPR000387">
    <property type="entry name" value="Tyr_Pase_dom"/>
</dbReference>
<evidence type="ECO:0000259" key="17">
    <source>
        <dbReference type="PROSITE" id="PS50853"/>
    </source>
</evidence>
<dbReference type="InterPro" id="IPR003599">
    <property type="entry name" value="Ig_sub"/>
</dbReference>
<dbReference type="FunFam" id="3.90.190.10:FF:000096">
    <property type="entry name" value="Tyrosine-protein phosphatase 69D"/>
    <property type="match status" value="1"/>
</dbReference>
<evidence type="ECO:0000256" key="11">
    <source>
        <dbReference type="ARBA" id="ARBA00051722"/>
    </source>
</evidence>
<keyword evidence="4" id="KW-0732">Signal</keyword>
<evidence type="ECO:0000256" key="13">
    <source>
        <dbReference type="SAM" id="Phobius"/>
    </source>
</evidence>
<feature type="domain" description="Ig-like" evidence="16">
    <location>
        <begin position="79"/>
        <end position="158"/>
    </location>
</feature>
<comment type="subcellular location">
    <subcellularLocation>
        <location evidence="1">Membrane</location>
        <topology evidence="1">Single-pass membrane protein</topology>
    </subcellularLocation>
</comment>
<feature type="transmembrane region" description="Helical" evidence="13">
    <location>
        <begin position="846"/>
        <end position="872"/>
    </location>
</feature>
<dbReference type="InterPro" id="IPR007110">
    <property type="entry name" value="Ig-like_dom"/>
</dbReference>
<evidence type="ECO:0000313" key="18">
    <source>
        <dbReference type="EnsemblMetazoa" id="ACHR005549-PA"/>
    </source>
</evidence>
<feature type="compositionally biased region" description="Basic and acidic residues" evidence="12">
    <location>
        <begin position="761"/>
        <end position="773"/>
    </location>
</feature>
<feature type="domain" description="Fibronectin type-III" evidence="17">
    <location>
        <begin position="285"/>
        <end position="381"/>
    </location>
</feature>
<dbReference type="PROSITE" id="PS50835">
    <property type="entry name" value="IG_LIKE"/>
    <property type="match status" value="2"/>
</dbReference>
<evidence type="ECO:0000256" key="1">
    <source>
        <dbReference type="ARBA" id="ARBA00004167"/>
    </source>
</evidence>
<accession>A0A182K464</accession>
<dbReference type="SUPFAM" id="SSF49265">
    <property type="entry name" value="Fibronectin type III"/>
    <property type="match status" value="2"/>
</dbReference>
<organism evidence="18 19">
    <name type="scientific">Anopheles christyi</name>
    <dbReference type="NCBI Taxonomy" id="43041"/>
    <lineage>
        <taxon>Eukaryota</taxon>
        <taxon>Metazoa</taxon>
        <taxon>Ecdysozoa</taxon>
        <taxon>Arthropoda</taxon>
        <taxon>Hexapoda</taxon>
        <taxon>Insecta</taxon>
        <taxon>Pterygota</taxon>
        <taxon>Neoptera</taxon>
        <taxon>Endopterygota</taxon>
        <taxon>Diptera</taxon>
        <taxon>Nematocera</taxon>
        <taxon>Culicoidea</taxon>
        <taxon>Culicidae</taxon>
        <taxon>Anophelinae</taxon>
        <taxon>Anopheles</taxon>
    </lineage>
</organism>
<evidence type="ECO:0000256" key="7">
    <source>
        <dbReference type="ARBA" id="ARBA00022989"/>
    </source>
</evidence>
<dbReference type="SUPFAM" id="SSF48726">
    <property type="entry name" value="Immunoglobulin"/>
    <property type="match status" value="2"/>
</dbReference>
<proteinExistence type="predicted"/>
<evidence type="ECO:0000256" key="2">
    <source>
        <dbReference type="ARBA" id="ARBA00013064"/>
    </source>
</evidence>
<dbReference type="STRING" id="43041.A0A182K464"/>
<feature type="domain" description="Ig-like" evidence="16">
    <location>
        <begin position="177"/>
        <end position="275"/>
    </location>
</feature>
<dbReference type="InterPro" id="IPR003595">
    <property type="entry name" value="Tyr_Pase_cat"/>
</dbReference>
<feature type="domain" description="Tyrosine specific protein phosphatases" evidence="15">
    <location>
        <begin position="1415"/>
        <end position="1491"/>
    </location>
</feature>
<keyword evidence="19" id="KW-1185">Reference proteome</keyword>
<dbReference type="GO" id="GO:0016020">
    <property type="term" value="C:membrane"/>
    <property type="evidence" value="ECO:0007669"/>
    <property type="project" value="UniProtKB-SubCell"/>
</dbReference>
<evidence type="ECO:0000256" key="9">
    <source>
        <dbReference type="ARBA" id="ARBA00023157"/>
    </source>
</evidence>
<feature type="domain" description="Tyrosine-protein phosphatase" evidence="14">
    <location>
        <begin position="945"/>
        <end position="1207"/>
    </location>
</feature>
<reference evidence="19" key="1">
    <citation type="submission" date="2013-03" db="EMBL/GenBank/DDBJ databases">
        <title>The Genome Sequence of Anopheles christyi ACHKN1017.</title>
        <authorList>
            <consortium name="The Broad Institute Genomics Platform"/>
            <person name="Neafsey D.E."/>
            <person name="Besansky N."/>
            <person name="Walker B."/>
            <person name="Young S.K."/>
            <person name="Zeng Q."/>
            <person name="Gargeya S."/>
            <person name="Fitzgerald M."/>
            <person name="Haas B."/>
            <person name="Abouelleil A."/>
            <person name="Allen A.W."/>
            <person name="Alvarado L."/>
            <person name="Arachchi H.M."/>
            <person name="Berlin A.M."/>
            <person name="Chapman S.B."/>
            <person name="Gainer-Dewar J."/>
            <person name="Goldberg J."/>
            <person name="Griggs A."/>
            <person name="Gujja S."/>
            <person name="Hansen M."/>
            <person name="Howarth C."/>
            <person name="Imamovic A."/>
            <person name="Ireland A."/>
            <person name="Larimer J."/>
            <person name="McCowan C."/>
            <person name="Murphy C."/>
            <person name="Pearson M."/>
            <person name="Poon T.W."/>
            <person name="Priest M."/>
            <person name="Roberts A."/>
            <person name="Saif S."/>
            <person name="Shea T."/>
            <person name="Sisk P."/>
            <person name="Sykes S."/>
            <person name="Wortman J."/>
            <person name="Nusbaum C."/>
            <person name="Birren B."/>
        </authorList>
    </citation>
    <scope>NUCLEOTIDE SEQUENCE [LARGE SCALE GENOMIC DNA]</scope>
    <source>
        <strain evidence="19">ACHKN1017</strain>
    </source>
</reference>
<dbReference type="InterPro" id="IPR036116">
    <property type="entry name" value="FN3_sf"/>
</dbReference>
<feature type="region of interest" description="Disordered" evidence="12">
    <location>
        <begin position="747"/>
        <end position="773"/>
    </location>
</feature>
<keyword evidence="5" id="KW-0378">Hydrolase</keyword>
<dbReference type="SMART" id="SM00409">
    <property type="entry name" value="IG"/>
    <property type="match status" value="2"/>
</dbReference>
<evidence type="ECO:0000259" key="15">
    <source>
        <dbReference type="PROSITE" id="PS50056"/>
    </source>
</evidence>
<dbReference type="Proteomes" id="UP000075881">
    <property type="component" value="Unassembled WGS sequence"/>
</dbReference>
<evidence type="ECO:0000256" key="8">
    <source>
        <dbReference type="ARBA" id="ARBA00023136"/>
    </source>
</evidence>
<dbReference type="SMART" id="SM00404">
    <property type="entry name" value="PTPc_motif"/>
    <property type="match status" value="2"/>
</dbReference>
<keyword evidence="9" id="KW-1015">Disulfide bond</keyword>
<keyword evidence="7 13" id="KW-1133">Transmembrane helix</keyword>
<comment type="catalytic activity">
    <reaction evidence="11">
        <text>O-phospho-L-tyrosyl-[protein] + H2O = L-tyrosyl-[protein] + phosphate</text>
        <dbReference type="Rhea" id="RHEA:10684"/>
        <dbReference type="Rhea" id="RHEA-COMP:10136"/>
        <dbReference type="Rhea" id="RHEA-COMP:20101"/>
        <dbReference type="ChEBI" id="CHEBI:15377"/>
        <dbReference type="ChEBI" id="CHEBI:43474"/>
        <dbReference type="ChEBI" id="CHEBI:46858"/>
        <dbReference type="ChEBI" id="CHEBI:61978"/>
        <dbReference type="EC" id="3.1.3.48"/>
    </reaction>
</comment>